<gene>
    <name evidence="5" type="primary">TL5A_1</name>
    <name evidence="5" type="ORF">AVEN_265235_1</name>
</gene>
<evidence type="ECO:0000256" key="2">
    <source>
        <dbReference type="ARBA" id="ARBA00023157"/>
    </source>
</evidence>
<dbReference type="InterPro" id="IPR020837">
    <property type="entry name" value="Fibrinogen_CS"/>
</dbReference>
<keyword evidence="6" id="KW-1185">Reference proteome</keyword>
<comment type="function">
    <text evidence="3">Lectin involved in innate immunity. Agglutinates all types of human erythrocytes, Gram-positive and Gram-negative bacteria. Has a stronger agglutinating activity towards Gram-negative bacteria than towards Gram-positive bacteria. Specifically recognizes acetyl group-containing substances on agglutinated cells. The hemagglutinating activity was inhibited by EDTA, acetyl group-containing mono- and disaccharides, N-acetyl derivatives of amino acids, other acetyl group-containing substances, propionamide and benzamide. Enhances the antimicrobial activity of big defensin against Gram-positive bacteria but not against Gram-negative bacteria.</text>
</comment>
<keyword evidence="1" id="KW-0106">Calcium</keyword>
<comment type="caution">
    <text evidence="5">The sequence shown here is derived from an EMBL/GenBank/DDBJ whole genome shotgun (WGS) entry which is preliminary data.</text>
</comment>
<dbReference type="SUPFAM" id="SSF56496">
    <property type="entry name" value="Fibrinogen C-terminal domain-like"/>
    <property type="match status" value="1"/>
</dbReference>
<name>A0A4Y2T5T0_ARAVE</name>
<feature type="domain" description="Fibrinogen C-terminal" evidence="4">
    <location>
        <begin position="53"/>
        <end position="279"/>
    </location>
</feature>
<protein>
    <submittedName>
        <fullName evidence="5">Techylectin-5A</fullName>
    </submittedName>
</protein>
<dbReference type="GO" id="GO:0005615">
    <property type="term" value="C:extracellular space"/>
    <property type="evidence" value="ECO:0007669"/>
    <property type="project" value="TreeGrafter"/>
</dbReference>
<evidence type="ECO:0000256" key="3">
    <source>
        <dbReference type="ARBA" id="ARBA00053344"/>
    </source>
</evidence>
<keyword evidence="2" id="KW-1015">Disulfide bond</keyword>
<dbReference type="InterPro" id="IPR036056">
    <property type="entry name" value="Fibrinogen-like_C"/>
</dbReference>
<proteinExistence type="predicted"/>
<dbReference type="CDD" id="cd00087">
    <property type="entry name" value="FReD"/>
    <property type="match status" value="1"/>
</dbReference>
<dbReference type="PROSITE" id="PS00514">
    <property type="entry name" value="FIBRINOGEN_C_1"/>
    <property type="match status" value="1"/>
</dbReference>
<dbReference type="NCBIfam" id="NF040941">
    <property type="entry name" value="GGGWT_bact"/>
    <property type="match status" value="1"/>
</dbReference>
<dbReference type="PROSITE" id="PS51406">
    <property type="entry name" value="FIBRINOGEN_C_2"/>
    <property type="match status" value="1"/>
</dbReference>
<dbReference type="AlphaFoldDB" id="A0A4Y2T5T0"/>
<dbReference type="InterPro" id="IPR050373">
    <property type="entry name" value="Fibrinogen_C-term_domain"/>
</dbReference>
<dbReference type="SMART" id="SM00186">
    <property type="entry name" value="FBG"/>
    <property type="match status" value="1"/>
</dbReference>
<dbReference type="Pfam" id="PF00147">
    <property type="entry name" value="Fibrinogen_C"/>
    <property type="match status" value="1"/>
</dbReference>
<dbReference type="InterPro" id="IPR002181">
    <property type="entry name" value="Fibrinogen_a/b/g_C_dom"/>
</dbReference>
<dbReference type="FunFam" id="3.90.215.10:FF:000001">
    <property type="entry name" value="Tenascin isoform 1"/>
    <property type="match status" value="1"/>
</dbReference>
<dbReference type="PANTHER" id="PTHR19143:SF458">
    <property type="entry name" value="FIBRINOGEN C-TERMINAL DOMAIN-CONTAINING PROTEIN-RELATED"/>
    <property type="match status" value="1"/>
</dbReference>
<dbReference type="GO" id="GO:0030246">
    <property type="term" value="F:carbohydrate binding"/>
    <property type="evidence" value="ECO:0007669"/>
    <property type="project" value="UniProtKB-ARBA"/>
</dbReference>
<dbReference type="Proteomes" id="UP000499080">
    <property type="component" value="Unassembled WGS sequence"/>
</dbReference>
<dbReference type="Gene3D" id="3.90.215.10">
    <property type="entry name" value="Gamma Fibrinogen, chain A, domain 1"/>
    <property type="match status" value="1"/>
</dbReference>
<accession>A0A4Y2T5T0</accession>
<dbReference type="InterPro" id="IPR014716">
    <property type="entry name" value="Fibrinogen_a/b/g_C_1"/>
</dbReference>
<evidence type="ECO:0000259" key="4">
    <source>
        <dbReference type="PROSITE" id="PS51406"/>
    </source>
</evidence>
<dbReference type="PANTHER" id="PTHR19143">
    <property type="entry name" value="FIBRINOGEN/TENASCIN/ANGIOPOEITIN"/>
    <property type="match status" value="1"/>
</dbReference>
<dbReference type="EMBL" id="BGPR01025717">
    <property type="protein sequence ID" value="GBN94856.1"/>
    <property type="molecule type" value="Genomic_DNA"/>
</dbReference>
<dbReference type="GO" id="GO:0098609">
    <property type="term" value="P:cell-cell adhesion"/>
    <property type="evidence" value="ECO:0007669"/>
    <property type="project" value="UniProtKB-ARBA"/>
</dbReference>
<evidence type="ECO:0000313" key="6">
    <source>
        <dbReference type="Proteomes" id="UP000499080"/>
    </source>
</evidence>
<dbReference type="OrthoDB" id="6145874at2759"/>
<evidence type="ECO:0000313" key="5">
    <source>
        <dbReference type="EMBL" id="GBN94856.1"/>
    </source>
</evidence>
<evidence type="ECO:0000256" key="1">
    <source>
        <dbReference type="ARBA" id="ARBA00022837"/>
    </source>
</evidence>
<sequence length="293" mass="34089">MSLTLFSLVVSQTTDNGTPKCGQSDRSLLYLEAASEMITKAKLYYPTSPVITQNEKSSPMDCTDVLRNGYNQSGVYTIWPKSRLTDGKPLDVFCDMDTDDGGWTVLQRRGDFNRSNDYFFQDWASYKSGFGDIRKNFWIGNDNMFALTNQRLYSIRIDLQDFEGARRYAVYDTFWIDDENNKYTLHIKDYSGDAGDSMTPNHDKQKFTTKDQDNDFHKEKNCAQEYKGAWWYFSCHWSNLNGLYLRGKHETRGTGVNWNNWKGSNESLKTTEMKIRPKTFWKNLILLDTPEAF</sequence>
<reference evidence="5 6" key="1">
    <citation type="journal article" date="2019" name="Sci. Rep.">
        <title>Orb-weaving spider Araneus ventricosus genome elucidates the spidroin gene catalogue.</title>
        <authorList>
            <person name="Kono N."/>
            <person name="Nakamura H."/>
            <person name="Ohtoshi R."/>
            <person name="Moran D.A.P."/>
            <person name="Shinohara A."/>
            <person name="Yoshida Y."/>
            <person name="Fujiwara M."/>
            <person name="Mori M."/>
            <person name="Tomita M."/>
            <person name="Arakawa K."/>
        </authorList>
    </citation>
    <scope>NUCLEOTIDE SEQUENCE [LARGE SCALE GENOMIC DNA]</scope>
</reference>
<organism evidence="5 6">
    <name type="scientific">Araneus ventricosus</name>
    <name type="common">Orbweaver spider</name>
    <name type="synonym">Epeira ventricosa</name>
    <dbReference type="NCBI Taxonomy" id="182803"/>
    <lineage>
        <taxon>Eukaryota</taxon>
        <taxon>Metazoa</taxon>
        <taxon>Ecdysozoa</taxon>
        <taxon>Arthropoda</taxon>
        <taxon>Chelicerata</taxon>
        <taxon>Arachnida</taxon>
        <taxon>Araneae</taxon>
        <taxon>Araneomorphae</taxon>
        <taxon>Entelegynae</taxon>
        <taxon>Araneoidea</taxon>
        <taxon>Araneidae</taxon>
        <taxon>Araneus</taxon>
    </lineage>
</organism>